<evidence type="ECO:0000313" key="4">
    <source>
        <dbReference type="Proteomes" id="UP000597762"/>
    </source>
</evidence>
<feature type="compositionally biased region" description="Low complexity" evidence="1">
    <location>
        <begin position="178"/>
        <end position="191"/>
    </location>
</feature>
<keyword evidence="2" id="KW-1133">Transmembrane helix</keyword>
<feature type="transmembrane region" description="Helical" evidence="2">
    <location>
        <begin position="222"/>
        <end position="241"/>
    </location>
</feature>
<sequence>MHSRASLFCPIDNTARLFNHHQTSKAMTIISIIPTTVGQVIIATKFSLQPEFGESLLQWVPTIPSIHWYSFLPDLTKPHSLQTSLLLGSRELTSDTEAPISTRASTFLSPSNTLQVKSGPSFSKRYTCAFLLPVCSLPSSRFLDNQDKPISPPPIRVRVVPFGVVHLSPARTGSSQMTRSSTAPTPSLLTSGRKVPDHTTYLSAMSEQRKPKNDLPEVRRSVFCFIFLLLLFPSLFPLMSLSDQYSPKTRVLSGLTRF</sequence>
<feature type="region of interest" description="Disordered" evidence="1">
    <location>
        <begin position="172"/>
        <end position="195"/>
    </location>
</feature>
<dbReference type="Proteomes" id="UP000597762">
    <property type="component" value="Unassembled WGS sequence"/>
</dbReference>
<name>A0A812AS96_ACAPH</name>
<keyword evidence="2" id="KW-0812">Transmembrane</keyword>
<reference evidence="3" key="1">
    <citation type="submission" date="2021-01" db="EMBL/GenBank/DDBJ databases">
        <authorList>
            <person name="Li R."/>
            <person name="Bekaert M."/>
        </authorList>
    </citation>
    <scope>NUCLEOTIDE SEQUENCE</scope>
    <source>
        <strain evidence="3">Farmed</strain>
    </source>
</reference>
<protein>
    <submittedName>
        <fullName evidence="3">Uncharacterized protein</fullName>
    </submittedName>
</protein>
<dbReference type="EMBL" id="CAHIKZ030000112">
    <property type="protein sequence ID" value="CAE1153080.1"/>
    <property type="molecule type" value="Genomic_DNA"/>
</dbReference>
<organism evidence="3 4">
    <name type="scientific">Acanthosepion pharaonis</name>
    <name type="common">Pharaoh cuttlefish</name>
    <name type="synonym">Sepia pharaonis</name>
    <dbReference type="NCBI Taxonomy" id="158019"/>
    <lineage>
        <taxon>Eukaryota</taxon>
        <taxon>Metazoa</taxon>
        <taxon>Spiralia</taxon>
        <taxon>Lophotrochozoa</taxon>
        <taxon>Mollusca</taxon>
        <taxon>Cephalopoda</taxon>
        <taxon>Coleoidea</taxon>
        <taxon>Decapodiformes</taxon>
        <taxon>Sepiida</taxon>
        <taxon>Sepiina</taxon>
        <taxon>Sepiidae</taxon>
        <taxon>Acanthosepion</taxon>
    </lineage>
</organism>
<keyword evidence="4" id="KW-1185">Reference proteome</keyword>
<evidence type="ECO:0000256" key="1">
    <source>
        <dbReference type="SAM" id="MobiDB-lite"/>
    </source>
</evidence>
<gene>
    <name evidence="3" type="ORF">SPHA_3692</name>
</gene>
<accession>A0A812AS96</accession>
<evidence type="ECO:0000313" key="3">
    <source>
        <dbReference type="EMBL" id="CAE1153080.1"/>
    </source>
</evidence>
<comment type="caution">
    <text evidence="3">The sequence shown here is derived from an EMBL/GenBank/DDBJ whole genome shotgun (WGS) entry which is preliminary data.</text>
</comment>
<dbReference type="AlphaFoldDB" id="A0A812AS96"/>
<evidence type="ECO:0000256" key="2">
    <source>
        <dbReference type="SAM" id="Phobius"/>
    </source>
</evidence>
<keyword evidence="2" id="KW-0472">Membrane</keyword>
<proteinExistence type="predicted"/>